<evidence type="ECO:0000313" key="5">
    <source>
        <dbReference type="Proteomes" id="UP001387364"/>
    </source>
</evidence>
<proteinExistence type="predicted"/>
<organism evidence="4 5">
    <name type="scientific">Bacillus kandeliae</name>
    <dbReference type="NCBI Taxonomy" id="3129297"/>
    <lineage>
        <taxon>Bacteria</taxon>
        <taxon>Bacillati</taxon>
        <taxon>Bacillota</taxon>
        <taxon>Bacilli</taxon>
        <taxon>Bacillales</taxon>
        <taxon>Bacillaceae</taxon>
        <taxon>Bacillus</taxon>
    </lineage>
</organism>
<evidence type="ECO:0000313" key="4">
    <source>
        <dbReference type="EMBL" id="WXB93381.1"/>
    </source>
</evidence>
<dbReference type="SUPFAM" id="SSF55729">
    <property type="entry name" value="Acyl-CoA N-acyltransferases (Nat)"/>
    <property type="match status" value="1"/>
</dbReference>
<dbReference type="PANTHER" id="PTHR43072">
    <property type="entry name" value="N-ACETYLTRANSFERASE"/>
    <property type="match status" value="1"/>
</dbReference>
<dbReference type="InterPro" id="IPR016181">
    <property type="entry name" value="Acyl_CoA_acyltransferase"/>
</dbReference>
<evidence type="ECO:0000256" key="2">
    <source>
        <dbReference type="ARBA" id="ARBA00023315"/>
    </source>
</evidence>
<keyword evidence="2" id="KW-0012">Acyltransferase</keyword>
<keyword evidence="5" id="KW-1185">Reference proteome</keyword>
<name>A0ABZ2N6X0_9BACI</name>
<dbReference type="EMBL" id="CP147404">
    <property type="protein sequence ID" value="WXB93381.1"/>
    <property type="molecule type" value="Genomic_DNA"/>
</dbReference>
<keyword evidence="1" id="KW-0808">Transferase</keyword>
<sequence length="163" mass="18652">MIRAAIEQDLVEILDIYNEAIINTTAVYDYTPHSLQDRSLWYQKKKEENDPVIVYEEEGKVMGFATFGPFRNWPAYQYTIEHSVYVGTNGKHKGIGTALLHELIKMAKGQDYVTMVAGIDDTNIASIKLHEKLGFKYAGTITKAGYKFNKWLNLSFYQLDLSD</sequence>
<gene>
    <name evidence="4" type="ORF">WDJ61_01505</name>
</gene>
<dbReference type="RefSeq" id="WP_338752706.1">
    <property type="nucleotide sequence ID" value="NZ_CP147404.1"/>
</dbReference>
<reference evidence="4 5" key="1">
    <citation type="submission" date="2024-02" db="EMBL/GenBank/DDBJ databases">
        <title>Seven novel Bacillus-like species.</title>
        <authorList>
            <person name="Liu G."/>
        </authorList>
    </citation>
    <scope>NUCLEOTIDE SEQUENCE [LARGE SCALE GENOMIC DNA]</scope>
    <source>
        <strain evidence="4 5">FJAT-52991</strain>
    </source>
</reference>
<dbReference type="InterPro" id="IPR000182">
    <property type="entry name" value="GNAT_dom"/>
</dbReference>
<dbReference type="PROSITE" id="PS51186">
    <property type="entry name" value="GNAT"/>
    <property type="match status" value="1"/>
</dbReference>
<dbReference type="Proteomes" id="UP001387364">
    <property type="component" value="Chromosome"/>
</dbReference>
<accession>A0ABZ2N6X0</accession>
<dbReference type="Gene3D" id="3.40.630.30">
    <property type="match status" value="1"/>
</dbReference>
<evidence type="ECO:0000256" key="1">
    <source>
        <dbReference type="ARBA" id="ARBA00022679"/>
    </source>
</evidence>
<dbReference type="Pfam" id="PF00583">
    <property type="entry name" value="Acetyltransf_1"/>
    <property type="match status" value="1"/>
</dbReference>
<evidence type="ECO:0000259" key="3">
    <source>
        <dbReference type="PROSITE" id="PS51186"/>
    </source>
</evidence>
<dbReference type="CDD" id="cd04301">
    <property type="entry name" value="NAT_SF"/>
    <property type="match status" value="1"/>
</dbReference>
<dbReference type="PANTHER" id="PTHR43072:SF23">
    <property type="entry name" value="UPF0039 PROTEIN C11D3.02C"/>
    <property type="match status" value="1"/>
</dbReference>
<feature type="domain" description="N-acetyltransferase" evidence="3">
    <location>
        <begin position="1"/>
        <end position="157"/>
    </location>
</feature>
<protein>
    <submittedName>
        <fullName evidence="4">N-acetyltransferase family protein</fullName>
    </submittedName>
</protein>